<comment type="caution">
    <text evidence="1">The sequence shown here is derived from an EMBL/GenBank/DDBJ whole genome shotgun (WGS) entry which is preliminary data.</text>
</comment>
<reference evidence="1 2" key="1">
    <citation type="journal article" date="2023" name="Plants (Basel)">
        <title>Bridging the Gap: Combining Genomics and Transcriptomics Approaches to Understand Stylosanthes scabra, an Orphan Legume from the Brazilian Caatinga.</title>
        <authorList>
            <person name="Ferreira-Neto J.R.C."/>
            <person name="da Silva M.D."/>
            <person name="Binneck E."/>
            <person name="de Melo N.F."/>
            <person name="da Silva R.H."/>
            <person name="de Melo A.L.T.M."/>
            <person name="Pandolfi V."/>
            <person name="Bustamante F.O."/>
            <person name="Brasileiro-Vidal A.C."/>
            <person name="Benko-Iseppon A.M."/>
        </authorList>
    </citation>
    <scope>NUCLEOTIDE SEQUENCE [LARGE SCALE GENOMIC DNA]</scope>
    <source>
        <tissue evidence="1">Leaves</tissue>
    </source>
</reference>
<proteinExistence type="predicted"/>
<organism evidence="1 2">
    <name type="scientific">Stylosanthes scabra</name>
    <dbReference type="NCBI Taxonomy" id="79078"/>
    <lineage>
        <taxon>Eukaryota</taxon>
        <taxon>Viridiplantae</taxon>
        <taxon>Streptophyta</taxon>
        <taxon>Embryophyta</taxon>
        <taxon>Tracheophyta</taxon>
        <taxon>Spermatophyta</taxon>
        <taxon>Magnoliopsida</taxon>
        <taxon>eudicotyledons</taxon>
        <taxon>Gunneridae</taxon>
        <taxon>Pentapetalae</taxon>
        <taxon>rosids</taxon>
        <taxon>fabids</taxon>
        <taxon>Fabales</taxon>
        <taxon>Fabaceae</taxon>
        <taxon>Papilionoideae</taxon>
        <taxon>50 kb inversion clade</taxon>
        <taxon>dalbergioids sensu lato</taxon>
        <taxon>Dalbergieae</taxon>
        <taxon>Pterocarpus clade</taxon>
        <taxon>Stylosanthes</taxon>
    </lineage>
</organism>
<gene>
    <name evidence="1" type="ORF">PIB30_065305</name>
</gene>
<keyword evidence="2" id="KW-1185">Reference proteome</keyword>
<dbReference type="EMBL" id="JASCZI010121478">
    <property type="protein sequence ID" value="MED6161915.1"/>
    <property type="molecule type" value="Genomic_DNA"/>
</dbReference>
<name>A0ABU6UNP1_9FABA</name>
<evidence type="ECO:0000313" key="2">
    <source>
        <dbReference type="Proteomes" id="UP001341840"/>
    </source>
</evidence>
<accession>A0ABU6UNP1</accession>
<dbReference type="Proteomes" id="UP001341840">
    <property type="component" value="Unassembled WGS sequence"/>
</dbReference>
<protein>
    <submittedName>
        <fullName evidence="1">Uncharacterized protein</fullName>
    </submittedName>
</protein>
<sequence length="193" mass="21631">MDEKAETTWHVGNKACLVADIDMKATKCLKDKAWEDTSKEVERTPKRNRRWKKKQNKEIGLLVFGVALGSESWNHRVIWEYCGENQAGGGRRPRATKLGITAAADITGGGDSGLTEKIAGREAYTGLMEKTLWQWVSAKRTKEAAQRRLITRLTDESSWREATAAGLTDEIARRWEGHISARSNSQRSTRSVG</sequence>
<evidence type="ECO:0000313" key="1">
    <source>
        <dbReference type="EMBL" id="MED6161915.1"/>
    </source>
</evidence>